<evidence type="ECO:0000259" key="3">
    <source>
        <dbReference type="PROSITE" id="PS50937"/>
    </source>
</evidence>
<keyword evidence="2" id="KW-0175">Coiled coil</keyword>
<dbReference type="GO" id="GO:0003700">
    <property type="term" value="F:DNA-binding transcription factor activity"/>
    <property type="evidence" value="ECO:0007669"/>
    <property type="project" value="InterPro"/>
</dbReference>
<evidence type="ECO:0000313" key="4">
    <source>
        <dbReference type="EMBL" id="PRY37350.1"/>
    </source>
</evidence>
<dbReference type="Pfam" id="PF13411">
    <property type="entry name" value="MerR_1"/>
    <property type="match status" value="1"/>
</dbReference>
<dbReference type="SMART" id="SM00422">
    <property type="entry name" value="HTH_MERR"/>
    <property type="match status" value="1"/>
</dbReference>
<dbReference type="Gene3D" id="1.10.1660.10">
    <property type="match status" value="1"/>
</dbReference>
<feature type="coiled-coil region" evidence="2">
    <location>
        <begin position="65"/>
        <end position="99"/>
    </location>
</feature>
<comment type="caution">
    <text evidence="4">The sequence shown here is derived from an EMBL/GenBank/DDBJ whole genome shotgun (WGS) entry which is preliminary data.</text>
</comment>
<gene>
    <name evidence="4" type="ORF">CLV43_110161</name>
</gene>
<dbReference type="PANTHER" id="PTHR30204:SF93">
    <property type="entry name" value="HTH MERR-TYPE DOMAIN-CONTAINING PROTEIN"/>
    <property type="match status" value="1"/>
</dbReference>
<dbReference type="EMBL" id="PVTF01000010">
    <property type="protein sequence ID" value="PRY37350.1"/>
    <property type="molecule type" value="Genomic_DNA"/>
</dbReference>
<sequence>MVWSTSQVAELAGTTLKTVRHYHRIGLLEEPDRKANGYKQYRVPHLVRLLRIRRLVDLGVPLATIAGMEVSDENAERALRELDAELAADVERKQRMREELARVLRHRALADLPPGFAADAGAAEGERSLLLLFSRVLNPAATAALRELHALPRLPIDAEFDALPADADPAVRQDLAERLAPVARRQREDFPALLDPTPHGDTTAMSVAARGLVEVYNPAQVDVLRRLDALLQGR</sequence>
<dbReference type="InterPro" id="IPR009061">
    <property type="entry name" value="DNA-bd_dom_put_sf"/>
</dbReference>
<feature type="domain" description="HTH merR-type" evidence="3">
    <location>
        <begin position="2"/>
        <end position="71"/>
    </location>
</feature>
<dbReference type="Proteomes" id="UP000239494">
    <property type="component" value="Unassembled WGS sequence"/>
</dbReference>
<evidence type="ECO:0000313" key="5">
    <source>
        <dbReference type="Proteomes" id="UP000239494"/>
    </source>
</evidence>
<dbReference type="PROSITE" id="PS50937">
    <property type="entry name" value="HTH_MERR_2"/>
    <property type="match status" value="1"/>
</dbReference>
<organism evidence="4 5">
    <name type="scientific">Umezawaea tangerina</name>
    <dbReference type="NCBI Taxonomy" id="84725"/>
    <lineage>
        <taxon>Bacteria</taxon>
        <taxon>Bacillati</taxon>
        <taxon>Actinomycetota</taxon>
        <taxon>Actinomycetes</taxon>
        <taxon>Pseudonocardiales</taxon>
        <taxon>Pseudonocardiaceae</taxon>
        <taxon>Umezawaea</taxon>
    </lineage>
</organism>
<dbReference type="InterPro" id="IPR047057">
    <property type="entry name" value="MerR_fam"/>
</dbReference>
<dbReference type="AlphaFoldDB" id="A0A2T0SVD2"/>
<dbReference type="InterPro" id="IPR000551">
    <property type="entry name" value="MerR-type_HTH_dom"/>
</dbReference>
<evidence type="ECO:0000256" key="2">
    <source>
        <dbReference type="SAM" id="Coils"/>
    </source>
</evidence>
<reference evidence="4 5" key="1">
    <citation type="submission" date="2018-03" db="EMBL/GenBank/DDBJ databases">
        <title>Genomic Encyclopedia of Archaeal and Bacterial Type Strains, Phase II (KMG-II): from individual species to whole genera.</title>
        <authorList>
            <person name="Goeker M."/>
        </authorList>
    </citation>
    <scope>NUCLEOTIDE SEQUENCE [LARGE SCALE GENOMIC DNA]</scope>
    <source>
        <strain evidence="4 5">DSM 44720</strain>
    </source>
</reference>
<dbReference type="SUPFAM" id="SSF46955">
    <property type="entry name" value="Putative DNA-binding domain"/>
    <property type="match status" value="1"/>
</dbReference>
<name>A0A2T0SVD2_9PSEU</name>
<keyword evidence="5" id="KW-1185">Reference proteome</keyword>
<protein>
    <submittedName>
        <fullName evidence="4">DNA-binding transcriptional MerR regulator</fullName>
    </submittedName>
</protein>
<proteinExistence type="predicted"/>
<evidence type="ECO:0000256" key="1">
    <source>
        <dbReference type="ARBA" id="ARBA00023125"/>
    </source>
</evidence>
<dbReference type="GO" id="GO:0003677">
    <property type="term" value="F:DNA binding"/>
    <property type="evidence" value="ECO:0007669"/>
    <property type="project" value="UniProtKB-KW"/>
</dbReference>
<dbReference type="OrthoDB" id="4569196at2"/>
<accession>A0A2T0SVD2</accession>
<keyword evidence="1 4" id="KW-0238">DNA-binding</keyword>
<dbReference type="PANTHER" id="PTHR30204">
    <property type="entry name" value="REDOX-CYCLING DRUG-SENSING TRANSCRIPTIONAL ACTIVATOR SOXR"/>
    <property type="match status" value="1"/>
</dbReference>